<dbReference type="InterPro" id="IPR036188">
    <property type="entry name" value="FAD/NAD-bd_sf"/>
</dbReference>
<evidence type="ECO:0000313" key="3">
    <source>
        <dbReference type="Proteomes" id="UP000683497"/>
    </source>
</evidence>
<dbReference type="InterPro" id="IPR010108">
    <property type="entry name" value="Lycopene_cyclase_b/e"/>
</dbReference>
<evidence type="ECO:0000256" key="1">
    <source>
        <dbReference type="ARBA" id="ARBA00006599"/>
    </source>
</evidence>
<evidence type="ECO:0000313" key="2">
    <source>
        <dbReference type="EMBL" id="QWW78360.1"/>
    </source>
</evidence>
<keyword evidence="3" id="KW-1185">Reference proteome</keyword>
<dbReference type="NCBIfam" id="TIGR01789">
    <property type="entry name" value="lycopene_cycl"/>
    <property type="match status" value="1"/>
</dbReference>
<keyword evidence="2" id="KW-0413">Isomerase</keyword>
<accession>A0ABX8JPY3</accession>
<dbReference type="GO" id="GO:0016853">
    <property type="term" value="F:isomerase activity"/>
    <property type="evidence" value="ECO:0007669"/>
    <property type="project" value="UniProtKB-KW"/>
</dbReference>
<reference evidence="2 3" key="1">
    <citation type="submission" date="2021-06" db="EMBL/GenBank/DDBJ databases">
        <title>Leclercia pneumoniae sp. nov.</title>
        <authorList>
            <person name="Hoenemann M."/>
            <person name="Viehweger A."/>
            <person name="Dietze N."/>
        </authorList>
    </citation>
    <scope>NUCLEOTIDE SEQUENCE [LARGE SCALE GENOMIC DNA]</scope>
    <source>
        <strain evidence="3">49125</strain>
    </source>
</reference>
<sequence>MTTRRWDLILAGGGLANGLIAWHLSHRRPELRVLMLEAQTRPGGNHTWSFHQDDLTPDQHRWLAPLVSYRWPGYDVRFPALTRTLPSDYLTLTSDHFADVLSQDLGDSLQTGVSIASLTPTSVTLTDGTLLEAAAVIDGRGYQPEAHLRTGSQSFLGQQWRLKKPHGLTRPILMDATVDQQGGYRFVYTLPFSATELLIEDTHYIDDARLESVDARQHIADYARQQGWQLETLVREEQGHLPIMLSGDVHAFWRAREGQPCSGLRAGLFHATTGYSLPHAVALAEAIADAKDINAQALSRLIHRYALRQWRAQRFFRVLNRMLFLAGEADNRWRVMQRFYALNEGLIGRFYAGQLTPGDKARILAGKPPVPVGEAMLAILQLTPRLRAFYHD</sequence>
<gene>
    <name evidence="2" type="primary">crtY</name>
    <name evidence="2" type="ORF">KQ929_13925</name>
</gene>
<dbReference type="EMBL" id="CP076838">
    <property type="protein sequence ID" value="QWW78360.1"/>
    <property type="molecule type" value="Genomic_DNA"/>
</dbReference>
<dbReference type="EC" id="5.5.1.19" evidence="2"/>
<protein>
    <submittedName>
        <fullName evidence="2">Lycopene beta-cyclase CrtY</fullName>
        <ecNumber evidence="2">5.5.1.19</ecNumber>
    </submittedName>
</protein>
<dbReference type="SUPFAM" id="SSF51905">
    <property type="entry name" value="FAD/NAD(P)-binding domain"/>
    <property type="match status" value="1"/>
</dbReference>
<dbReference type="RefSeq" id="WP_207293320.1">
    <property type="nucleotide sequence ID" value="NZ_CP071383.1"/>
</dbReference>
<name>A0ABX8JPY3_9ENTR</name>
<organism evidence="2 3">
    <name type="scientific">Leclercia pneumoniae</name>
    <dbReference type="NCBI Taxonomy" id="2815358"/>
    <lineage>
        <taxon>Bacteria</taxon>
        <taxon>Pseudomonadati</taxon>
        <taxon>Pseudomonadota</taxon>
        <taxon>Gammaproteobacteria</taxon>
        <taxon>Enterobacterales</taxon>
        <taxon>Enterobacteriaceae</taxon>
        <taxon>Leclercia</taxon>
    </lineage>
</organism>
<proteinExistence type="inferred from homology"/>
<dbReference type="InterPro" id="IPR008461">
    <property type="entry name" value="CrtY"/>
</dbReference>
<dbReference type="NCBIfam" id="TIGR01790">
    <property type="entry name" value="carotene-cycl"/>
    <property type="match status" value="1"/>
</dbReference>
<dbReference type="Pfam" id="PF05834">
    <property type="entry name" value="Lycopene_cycl"/>
    <property type="match status" value="1"/>
</dbReference>
<comment type="similarity">
    <text evidence="1">Belongs to the lycopene cyclase family.</text>
</comment>
<dbReference type="Proteomes" id="UP000683497">
    <property type="component" value="Chromosome"/>
</dbReference>